<sequence length="76" mass="7623">MSGLRKSDGGSKAGHCLAAGAAEVAVDIAADVFSAGVFAPLRLFPPQALSGSTTVAAHSSRPISVHVRKGTPMVVH</sequence>
<gene>
    <name evidence="1" type="ORF">GCM10009839_77530</name>
</gene>
<protein>
    <submittedName>
        <fullName evidence="1">Uncharacterized protein</fullName>
    </submittedName>
</protein>
<keyword evidence="2" id="KW-1185">Reference proteome</keyword>
<evidence type="ECO:0000313" key="1">
    <source>
        <dbReference type="EMBL" id="GAA2056783.1"/>
    </source>
</evidence>
<organism evidence="1 2">
    <name type="scientific">Catenulispora yoronensis</name>
    <dbReference type="NCBI Taxonomy" id="450799"/>
    <lineage>
        <taxon>Bacteria</taxon>
        <taxon>Bacillati</taxon>
        <taxon>Actinomycetota</taxon>
        <taxon>Actinomycetes</taxon>
        <taxon>Catenulisporales</taxon>
        <taxon>Catenulisporaceae</taxon>
        <taxon>Catenulispora</taxon>
    </lineage>
</organism>
<comment type="caution">
    <text evidence="1">The sequence shown here is derived from an EMBL/GenBank/DDBJ whole genome shotgun (WGS) entry which is preliminary data.</text>
</comment>
<dbReference type="EMBL" id="BAAAQN010000065">
    <property type="protein sequence ID" value="GAA2056783.1"/>
    <property type="molecule type" value="Genomic_DNA"/>
</dbReference>
<evidence type="ECO:0000313" key="2">
    <source>
        <dbReference type="Proteomes" id="UP001500751"/>
    </source>
</evidence>
<proteinExistence type="predicted"/>
<dbReference type="Proteomes" id="UP001500751">
    <property type="component" value="Unassembled WGS sequence"/>
</dbReference>
<accession>A0ABP5GYV1</accession>
<name>A0ABP5GYV1_9ACTN</name>
<reference evidence="2" key="1">
    <citation type="journal article" date="2019" name="Int. J. Syst. Evol. Microbiol.">
        <title>The Global Catalogue of Microorganisms (GCM) 10K type strain sequencing project: providing services to taxonomists for standard genome sequencing and annotation.</title>
        <authorList>
            <consortium name="The Broad Institute Genomics Platform"/>
            <consortium name="The Broad Institute Genome Sequencing Center for Infectious Disease"/>
            <person name="Wu L."/>
            <person name="Ma J."/>
        </authorList>
    </citation>
    <scope>NUCLEOTIDE SEQUENCE [LARGE SCALE GENOMIC DNA]</scope>
    <source>
        <strain evidence="2">JCM 16014</strain>
    </source>
</reference>